<keyword evidence="6 7" id="KW-0862">Zinc</keyword>
<dbReference type="UniPathway" id="UPA00619">
    <property type="reaction ID" value="UER00676"/>
</dbReference>
<feature type="binding site" evidence="7">
    <location>
        <position position="58"/>
    </location>
    <ligand>
        <name>Zn(2+)</name>
        <dbReference type="ChEBI" id="CHEBI:29105"/>
        <label>2</label>
    </ligand>
</feature>
<feature type="binding site" evidence="7">
    <location>
        <position position="56"/>
    </location>
    <ligand>
        <name>Zn(2+)</name>
        <dbReference type="ChEBI" id="CHEBI:29105"/>
        <label>1</label>
    </ligand>
</feature>
<dbReference type="Gene3D" id="3.60.15.10">
    <property type="entry name" value="Ribonuclease Z/Hydroxyacylglutathione hydrolase-like"/>
    <property type="match status" value="1"/>
</dbReference>
<dbReference type="RefSeq" id="WP_126779958.1">
    <property type="nucleotide sequence ID" value="NZ_PIQC01000001.1"/>
</dbReference>
<organism evidence="9 10">
    <name type="scientific">Idiomarina ramblicola</name>
    <dbReference type="NCBI Taxonomy" id="263724"/>
    <lineage>
        <taxon>Bacteria</taxon>
        <taxon>Pseudomonadati</taxon>
        <taxon>Pseudomonadota</taxon>
        <taxon>Gammaproteobacteria</taxon>
        <taxon>Alteromonadales</taxon>
        <taxon>Idiomarinaceae</taxon>
        <taxon>Idiomarina</taxon>
    </lineage>
</organism>
<comment type="function">
    <text evidence="7">Thiolesterase that catalyzes the hydrolysis of S-D-lactoyl-glutathione to form glutathione and D-lactic acid.</text>
</comment>
<feature type="binding site" evidence="7">
    <location>
        <position position="127"/>
    </location>
    <ligand>
        <name>Zn(2+)</name>
        <dbReference type="ChEBI" id="CHEBI:29105"/>
        <label>2</label>
    </ligand>
</feature>
<evidence type="ECO:0000256" key="3">
    <source>
        <dbReference type="ARBA" id="ARBA00006759"/>
    </source>
</evidence>
<dbReference type="SMART" id="SM00849">
    <property type="entry name" value="Lactamase_B"/>
    <property type="match status" value="1"/>
</dbReference>
<keyword evidence="10" id="KW-1185">Reference proteome</keyword>
<dbReference type="InterPro" id="IPR036866">
    <property type="entry name" value="RibonucZ/Hydroxyglut_hydro"/>
</dbReference>
<dbReference type="GO" id="GO:0019243">
    <property type="term" value="P:methylglyoxal catabolic process to D-lactate via S-lactoyl-glutathione"/>
    <property type="evidence" value="ECO:0007669"/>
    <property type="project" value="UniProtKB-UniRule"/>
</dbReference>
<feature type="domain" description="Metallo-beta-lactamase" evidence="8">
    <location>
        <begin position="11"/>
        <end position="165"/>
    </location>
</feature>
<evidence type="ECO:0000256" key="2">
    <source>
        <dbReference type="ARBA" id="ARBA00004963"/>
    </source>
</evidence>
<evidence type="ECO:0000256" key="5">
    <source>
        <dbReference type="ARBA" id="ARBA00022801"/>
    </source>
</evidence>
<dbReference type="InterPro" id="IPR035680">
    <property type="entry name" value="Clx_II_MBL"/>
</dbReference>
<feature type="binding site" evidence="7">
    <location>
        <position position="165"/>
    </location>
    <ligand>
        <name>Zn(2+)</name>
        <dbReference type="ChEBI" id="CHEBI:29105"/>
        <label>2</label>
    </ligand>
</feature>
<dbReference type="AlphaFoldDB" id="A0A432Z629"/>
<evidence type="ECO:0000313" key="10">
    <source>
        <dbReference type="Proteomes" id="UP000288058"/>
    </source>
</evidence>
<name>A0A432Z629_9GAMM</name>
<dbReference type="PANTHER" id="PTHR43705">
    <property type="entry name" value="HYDROXYACYLGLUTATHIONE HYDROLASE"/>
    <property type="match status" value="1"/>
</dbReference>
<dbReference type="PANTHER" id="PTHR43705:SF1">
    <property type="entry name" value="HYDROXYACYLGLUTATHIONE HYDROLASE GLOB"/>
    <property type="match status" value="1"/>
</dbReference>
<dbReference type="Proteomes" id="UP000288058">
    <property type="component" value="Unassembled WGS sequence"/>
</dbReference>
<dbReference type="InterPro" id="IPR032282">
    <property type="entry name" value="HAGH_C"/>
</dbReference>
<comment type="pathway">
    <text evidence="2 7">Secondary metabolite metabolism; methylglyoxal degradation; (R)-lactate from methylglyoxal: step 2/2.</text>
</comment>
<feature type="binding site" evidence="7">
    <location>
        <position position="54"/>
    </location>
    <ligand>
        <name>Zn(2+)</name>
        <dbReference type="ChEBI" id="CHEBI:29105"/>
        <label>1</label>
    </ligand>
</feature>
<reference evidence="10" key="1">
    <citation type="journal article" date="2018" name="Front. Microbiol.">
        <title>Genome-Based Analysis Reveals the Taxonomy and Diversity of the Family Idiomarinaceae.</title>
        <authorList>
            <person name="Liu Y."/>
            <person name="Lai Q."/>
            <person name="Shao Z."/>
        </authorList>
    </citation>
    <scope>NUCLEOTIDE SEQUENCE [LARGE SCALE GENOMIC DNA]</scope>
    <source>
        <strain evidence="10">R22</strain>
    </source>
</reference>
<dbReference type="NCBIfam" id="TIGR03413">
    <property type="entry name" value="GSH_gloB"/>
    <property type="match status" value="1"/>
</dbReference>
<comment type="caution">
    <text evidence="9">The sequence shown here is derived from an EMBL/GenBank/DDBJ whole genome shotgun (WGS) entry which is preliminary data.</text>
</comment>
<comment type="subunit">
    <text evidence="7">Monomer.</text>
</comment>
<dbReference type="HAMAP" id="MF_01374">
    <property type="entry name" value="Glyoxalase_2"/>
    <property type="match status" value="1"/>
</dbReference>
<dbReference type="InterPro" id="IPR017782">
    <property type="entry name" value="Hydroxyacylglutathione_Hdrlase"/>
</dbReference>
<keyword evidence="5 7" id="KW-0378">Hydrolase</keyword>
<protein>
    <recommendedName>
        <fullName evidence="7">Hydroxyacylglutathione hydrolase</fullName>
        <ecNumber evidence="7">3.1.2.6</ecNumber>
    </recommendedName>
    <alternativeName>
        <fullName evidence="7">Glyoxalase II</fullName>
        <shortName evidence="7">Glx II</shortName>
    </alternativeName>
</protein>
<evidence type="ECO:0000256" key="7">
    <source>
        <dbReference type="HAMAP-Rule" id="MF_01374"/>
    </source>
</evidence>
<evidence type="ECO:0000256" key="1">
    <source>
        <dbReference type="ARBA" id="ARBA00001623"/>
    </source>
</evidence>
<dbReference type="EMBL" id="PIQC01000001">
    <property type="protein sequence ID" value="RUO73340.1"/>
    <property type="molecule type" value="Genomic_DNA"/>
</dbReference>
<gene>
    <name evidence="7 9" type="primary">gloB</name>
    <name evidence="9" type="ORF">CWI78_02545</name>
</gene>
<comment type="similarity">
    <text evidence="3 7">Belongs to the metallo-beta-lactamase superfamily. Glyoxalase II family.</text>
</comment>
<comment type="cofactor">
    <cofactor evidence="7">
        <name>Zn(2+)</name>
        <dbReference type="ChEBI" id="CHEBI:29105"/>
    </cofactor>
    <text evidence="7">Binds 2 Zn(2+) ions per subunit.</text>
</comment>
<comment type="catalytic activity">
    <reaction evidence="1 7">
        <text>an S-(2-hydroxyacyl)glutathione + H2O = a 2-hydroxy carboxylate + glutathione + H(+)</text>
        <dbReference type="Rhea" id="RHEA:21864"/>
        <dbReference type="ChEBI" id="CHEBI:15377"/>
        <dbReference type="ChEBI" id="CHEBI:15378"/>
        <dbReference type="ChEBI" id="CHEBI:57925"/>
        <dbReference type="ChEBI" id="CHEBI:58896"/>
        <dbReference type="ChEBI" id="CHEBI:71261"/>
        <dbReference type="EC" id="3.1.2.6"/>
    </reaction>
</comment>
<evidence type="ECO:0000313" key="9">
    <source>
        <dbReference type="EMBL" id="RUO73340.1"/>
    </source>
</evidence>
<feature type="binding site" evidence="7">
    <location>
        <position position="59"/>
    </location>
    <ligand>
        <name>Zn(2+)</name>
        <dbReference type="ChEBI" id="CHEBI:29105"/>
        <label>2</label>
    </ligand>
</feature>
<sequence>MRVHAIEAFDDNYIWAIETNNNDKVIIVDPGEAKPVQQWLEQNSKTIDTILVTHHHYDHTGGIAELVKQQPCPVIGPDNPEINTLTQTVTEGDELTVGGIQWQVFTTPGHTLDHISFYTPGFLFCGDTLFSGGCGRMFEGTPEQFTQSLLKLRQLPGETRVFCAHEYTQANLGFALKVEPNNAVLQSYAEKVKMLREQNQITLPSTLQLELAINPFLRFDQKSVISAASNHAGSVKNTPEDVFYTIRQWKDNA</sequence>
<feature type="binding site" evidence="7">
    <location>
        <position position="110"/>
    </location>
    <ligand>
        <name>Zn(2+)</name>
        <dbReference type="ChEBI" id="CHEBI:29105"/>
        <label>1</label>
    </ligand>
</feature>
<keyword evidence="4 7" id="KW-0479">Metal-binding</keyword>
<dbReference type="Pfam" id="PF16123">
    <property type="entry name" value="HAGH_C"/>
    <property type="match status" value="1"/>
</dbReference>
<evidence type="ECO:0000256" key="6">
    <source>
        <dbReference type="ARBA" id="ARBA00022833"/>
    </source>
</evidence>
<dbReference type="CDD" id="cd07723">
    <property type="entry name" value="hydroxyacylglutathione_hydrolase_MBL-fold"/>
    <property type="match status" value="1"/>
</dbReference>
<evidence type="ECO:0000256" key="4">
    <source>
        <dbReference type="ARBA" id="ARBA00022723"/>
    </source>
</evidence>
<dbReference type="InterPro" id="IPR050110">
    <property type="entry name" value="Glyoxalase_II_hydrolase"/>
</dbReference>
<dbReference type="GO" id="GO:0004416">
    <property type="term" value="F:hydroxyacylglutathione hydrolase activity"/>
    <property type="evidence" value="ECO:0007669"/>
    <property type="project" value="UniProtKB-UniRule"/>
</dbReference>
<dbReference type="PIRSF" id="PIRSF005457">
    <property type="entry name" value="Glx"/>
    <property type="match status" value="1"/>
</dbReference>
<proteinExistence type="inferred from homology"/>
<accession>A0A432Z629</accession>
<dbReference type="OrthoDB" id="9802248at2"/>
<dbReference type="Pfam" id="PF00753">
    <property type="entry name" value="Lactamase_B"/>
    <property type="match status" value="1"/>
</dbReference>
<dbReference type="GO" id="GO:0046872">
    <property type="term" value="F:metal ion binding"/>
    <property type="evidence" value="ECO:0007669"/>
    <property type="project" value="UniProtKB-KW"/>
</dbReference>
<dbReference type="InterPro" id="IPR001279">
    <property type="entry name" value="Metallo-B-lactamas"/>
</dbReference>
<dbReference type="EC" id="3.1.2.6" evidence="7"/>
<feature type="binding site" evidence="7">
    <location>
        <position position="127"/>
    </location>
    <ligand>
        <name>Zn(2+)</name>
        <dbReference type="ChEBI" id="CHEBI:29105"/>
        <label>1</label>
    </ligand>
</feature>
<dbReference type="SUPFAM" id="SSF56281">
    <property type="entry name" value="Metallo-hydrolase/oxidoreductase"/>
    <property type="match status" value="1"/>
</dbReference>
<evidence type="ECO:0000259" key="8">
    <source>
        <dbReference type="SMART" id="SM00849"/>
    </source>
</evidence>